<evidence type="ECO:0000313" key="1">
    <source>
        <dbReference type="EMBL" id="KXI27311.1"/>
    </source>
</evidence>
<proteinExistence type="predicted"/>
<evidence type="ECO:0000313" key="2">
    <source>
        <dbReference type="Proteomes" id="UP000070299"/>
    </source>
</evidence>
<comment type="caution">
    <text evidence="1">The sequence shown here is derived from an EMBL/GenBank/DDBJ whole genome shotgun (WGS) entry which is preliminary data.</text>
</comment>
<name>A0A148KM08_9ALTE</name>
<gene>
    <name evidence="1" type="ORF">AX660_21540</name>
</gene>
<dbReference type="AlphaFoldDB" id="A0A148KM08"/>
<dbReference type="OrthoDB" id="6106674at2"/>
<dbReference type="RefSeq" id="WP_068380548.1">
    <property type="nucleotide sequence ID" value="NZ_LSNE01000011.1"/>
</dbReference>
<protein>
    <submittedName>
        <fullName evidence="1">Penicillin-binding protein</fullName>
    </submittedName>
</protein>
<reference evidence="2" key="1">
    <citation type="submission" date="2016-02" db="EMBL/GenBank/DDBJ databases">
        <authorList>
            <person name="Schultz-Johansen M."/>
            <person name="Glaring M.A."/>
            <person name="Bech P.K."/>
            <person name="Stougaard P."/>
        </authorList>
    </citation>
    <scope>NUCLEOTIDE SEQUENCE [LARGE SCALE GENOMIC DNA]</scope>
    <source>
        <strain evidence="2">S66</strain>
    </source>
</reference>
<dbReference type="Proteomes" id="UP000070299">
    <property type="component" value="Unassembled WGS sequence"/>
</dbReference>
<organism evidence="1 2">
    <name type="scientific">Paraglaciecola hydrolytica</name>
    <dbReference type="NCBI Taxonomy" id="1799789"/>
    <lineage>
        <taxon>Bacteria</taxon>
        <taxon>Pseudomonadati</taxon>
        <taxon>Pseudomonadota</taxon>
        <taxon>Gammaproteobacteria</taxon>
        <taxon>Alteromonadales</taxon>
        <taxon>Alteromonadaceae</taxon>
        <taxon>Paraglaciecola</taxon>
    </lineage>
</organism>
<sequence>MTNKLNDDTLMALKIAFSYMPKAIEVTKYEYGERYITVLEHIETVREELISNDVDPEEVYGEINADIAPNSSY</sequence>
<dbReference type="EMBL" id="LSNE01000011">
    <property type="protein sequence ID" value="KXI27311.1"/>
    <property type="molecule type" value="Genomic_DNA"/>
</dbReference>
<accession>A0A148KM08</accession>
<keyword evidence="2" id="KW-1185">Reference proteome</keyword>